<reference evidence="3" key="2">
    <citation type="submission" date="2016-11" db="UniProtKB">
        <authorList>
            <consortium name="WormBaseParasite"/>
        </authorList>
    </citation>
    <scope>IDENTIFICATION</scope>
</reference>
<accession>A0A1I7VTA7</accession>
<sequence>MARFNEAQMNGNYASSNTPTTSQRIGRSSRRPQLPQKPQLTPRCEFRIA</sequence>
<evidence type="ECO:0000256" key="1">
    <source>
        <dbReference type="SAM" id="MobiDB-lite"/>
    </source>
</evidence>
<feature type="compositionally biased region" description="Polar residues" evidence="1">
    <location>
        <begin position="7"/>
        <end position="26"/>
    </location>
</feature>
<name>A0A1I7VTA7_LOALO</name>
<evidence type="ECO:0000313" key="2">
    <source>
        <dbReference type="Proteomes" id="UP000095285"/>
    </source>
</evidence>
<protein>
    <submittedName>
        <fullName evidence="3">Uncharacterized protein</fullName>
    </submittedName>
</protein>
<dbReference type="AlphaFoldDB" id="A0A1I7VTA7"/>
<keyword evidence="2" id="KW-1185">Reference proteome</keyword>
<proteinExistence type="predicted"/>
<evidence type="ECO:0000313" key="3">
    <source>
        <dbReference type="WBParaSite" id="EN70_6027"/>
    </source>
</evidence>
<organism evidence="2 3">
    <name type="scientific">Loa loa</name>
    <name type="common">Eye worm</name>
    <name type="synonym">Filaria loa</name>
    <dbReference type="NCBI Taxonomy" id="7209"/>
    <lineage>
        <taxon>Eukaryota</taxon>
        <taxon>Metazoa</taxon>
        <taxon>Ecdysozoa</taxon>
        <taxon>Nematoda</taxon>
        <taxon>Chromadorea</taxon>
        <taxon>Rhabditida</taxon>
        <taxon>Spirurina</taxon>
        <taxon>Spiruromorpha</taxon>
        <taxon>Filarioidea</taxon>
        <taxon>Onchocercidae</taxon>
        <taxon>Loa</taxon>
    </lineage>
</organism>
<dbReference type="WBParaSite" id="EN70_6027">
    <property type="protein sequence ID" value="EN70_6027"/>
    <property type="gene ID" value="EN70_6027"/>
</dbReference>
<feature type="region of interest" description="Disordered" evidence="1">
    <location>
        <begin position="1"/>
        <end position="49"/>
    </location>
</feature>
<reference evidence="2" key="1">
    <citation type="submission" date="2012-04" db="EMBL/GenBank/DDBJ databases">
        <title>The Genome Sequence of Loa loa.</title>
        <authorList>
            <consortium name="The Broad Institute Genome Sequencing Platform"/>
            <consortium name="Broad Institute Genome Sequencing Center for Infectious Disease"/>
            <person name="Nutman T.B."/>
            <person name="Fink D.L."/>
            <person name="Russ C."/>
            <person name="Young S."/>
            <person name="Zeng Q."/>
            <person name="Gargeya S."/>
            <person name="Alvarado L."/>
            <person name="Berlin A."/>
            <person name="Chapman S.B."/>
            <person name="Chen Z."/>
            <person name="Freedman E."/>
            <person name="Gellesch M."/>
            <person name="Goldberg J."/>
            <person name="Griggs A."/>
            <person name="Gujja S."/>
            <person name="Heilman E.R."/>
            <person name="Heiman D."/>
            <person name="Howarth C."/>
            <person name="Mehta T."/>
            <person name="Neiman D."/>
            <person name="Pearson M."/>
            <person name="Roberts A."/>
            <person name="Saif S."/>
            <person name="Shea T."/>
            <person name="Shenoy N."/>
            <person name="Sisk P."/>
            <person name="Stolte C."/>
            <person name="Sykes S."/>
            <person name="White J."/>
            <person name="Yandava C."/>
            <person name="Haas B."/>
            <person name="Henn M.R."/>
            <person name="Nusbaum C."/>
            <person name="Birren B."/>
        </authorList>
    </citation>
    <scope>NUCLEOTIDE SEQUENCE [LARGE SCALE GENOMIC DNA]</scope>
</reference>
<dbReference type="Proteomes" id="UP000095285">
    <property type="component" value="Unassembled WGS sequence"/>
</dbReference>